<dbReference type="EMBL" id="CP000614">
    <property type="protein sequence ID" value="ABO53281.1"/>
    <property type="molecule type" value="Genomic_DNA"/>
</dbReference>
<reference evidence="2" key="1">
    <citation type="submission" date="2007-03" db="EMBL/GenBank/DDBJ databases">
        <title>Complete sequence of chromosome 1 of Burkholderia vietnamiensis G4.</title>
        <authorList>
            <consortium name="US DOE Joint Genome Institute"/>
            <person name="Copeland A."/>
            <person name="Lucas S."/>
            <person name="Lapidus A."/>
            <person name="Barry K."/>
            <person name="Detter J.C."/>
            <person name="Glavina del Rio T."/>
            <person name="Hammon N."/>
            <person name="Israni S."/>
            <person name="Dalin E."/>
            <person name="Tice H."/>
            <person name="Pitluck S."/>
            <person name="Chain P."/>
            <person name="Malfatti S."/>
            <person name="Shin M."/>
            <person name="Vergez L."/>
            <person name="Schmutz J."/>
            <person name="Larimer F."/>
            <person name="Land M."/>
            <person name="Hauser L."/>
            <person name="Kyrpides N."/>
            <person name="Tiedje J."/>
            <person name="Richardson P."/>
        </authorList>
    </citation>
    <scope>NUCLEOTIDE SEQUENCE [LARGE SCALE GENOMIC DNA]</scope>
    <source>
        <strain evidence="2">G4 / LMG 22486</strain>
    </source>
</reference>
<protein>
    <submittedName>
        <fullName evidence="1">Uncharacterized protein</fullName>
    </submittedName>
</protein>
<dbReference type="AlphaFoldDB" id="A4JAH8"/>
<sequence length="42" mass="5008">MLRSINLAETTQHQSNLLHQGFKLGWYLMFFRHLMAVTAHHK</sequence>
<name>A4JAH8_BURVG</name>
<dbReference type="KEGG" id="bvi:Bcep1808_0266"/>
<evidence type="ECO:0000313" key="2">
    <source>
        <dbReference type="Proteomes" id="UP000002287"/>
    </source>
</evidence>
<evidence type="ECO:0000313" key="1">
    <source>
        <dbReference type="EMBL" id="ABO53281.1"/>
    </source>
</evidence>
<accession>A4JAH8</accession>
<proteinExistence type="predicted"/>
<dbReference type="Proteomes" id="UP000002287">
    <property type="component" value="Chromosome 1"/>
</dbReference>
<dbReference type="HOGENOM" id="CLU_3248554_0_0_4"/>
<gene>
    <name evidence="1" type="ordered locus">Bcep1808_0266</name>
</gene>
<organism evidence="1 2">
    <name type="scientific">Burkholderia vietnamiensis (strain G4 / LMG 22486)</name>
    <name type="common">Burkholderia cepacia (strain R1808)</name>
    <dbReference type="NCBI Taxonomy" id="269482"/>
    <lineage>
        <taxon>Bacteria</taxon>
        <taxon>Pseudomonadati</taxon>
        <taxon>Pseudomonadota</taxon>
        <taxon>Betaproteobacteria</taxon>
        <taxon>Burkholderiales</taxon>
        <taxon>Burkholderiaceae</taxon>
        <taxon>Burkholderia</taxon>
        <taxon>Burkholderia cepacia complex</taxon>
    </lineage>
</organism>